<dbReference type="SUPFAM" id="SSF52418">
    <property type="entry name" value="Nucleoside phosphorylase/phosphoribosyltransferase catalytic domain"/>
    <property type="match status" value="1"/>
</dbReference>
<dbReference type="GO" id="GO:0005829">
    <property type="term" value="C:cytosol"/>
    <property type="evidence" value="ECO:0007669"/>
    <property type="project" value="TreeGrafter"/>
</dbReference>
<dbReference type="InterPro" id="IPR036320">
    <property type="entry name" value="Glycosyl_Trfase_fam3_N_dom_sf"/>
</dbReference>
<evidence type="ECO:0000313" key="13">
    <source>
        <dbReference type="Proteomes" id="UP000239047"/>
    </source>
</evidence>
<dbReference type="Pfam" id="PF00591">
    <property type="entry name" value="Glycos_transf_3"/>
    <property type="match status" value="1"/>
</dbReference>
<dbReference type="RefSeq" id="WP_104055513.1">
    <property type="nucleotide sequence ID" value="NZ_PREZ01000001.1"/>
</dbReference>
<feature type="domain" description="Glycosyl transferase family 3 N-terminal" evidence="11">
    <location>
        <begin position="2"/>
        <end position="64"/>
    </location>
</feature>
<evidence type="ECO:0000256" key="9">
    <source>
        <dbReference type="HAMAP-Rule" id="MF_00211"/>
    </source>
</evidence>
<feature type="domain" description="Glycosyl transferase family 3" evidence="10">
    <location>
        <begin position="73"/>
        <end position="323"/>
    </location>
</feature>
<keyword evidence="6 9" id="KW-0057">Aromatic amino acid biosynthesis</keyword>
<keyword evidence="13" id="KW-1185">Reference proteome</keyword>
<dbReference type="FunFam" id="3.40.1030.10:FF:000002">
    <property type="entry name" value="Anthranilate phosphoribosyltransferase"/>
    <property type="match status" value="1"/>
</dbReference>
<protein>
    <recommendedName>
        <fullName evidence="9">Anthranilate phosphoribosyltransferase</fullName>
        <ecNumber evidence="9">2.4.2.18</ecNumber>
    </recommendedName>
</protein>
<feature type="binding site" evidence="9">
    <location>
        <begin position="82"/>
        <end position="83"/>
    </location>
    <ligand>
        <name>5-phospho-alpha-D-ribose 1-diphosphate</name>
        <dbReference type="ChEBI" id="CHEBI:58017"/>
    </ligand>
</feature>
<name>A0A2S5GFQ6_9BACL</name>
<evidence type="ECO:0000259" key="10">
    <source>
        <dbReference type="Pfam" id="PF00591"/>
    </source>
</evidence>
<dbReference type="GO" id="GO:0000287">
    <property type="term" value="F:magnesium ion binding"/>
    <property type="evidence" value="ECO:0007669"/>
    <property type="project" value="UniProtKB-UniRule"/>
</dbReference>
<keyword evidence="2 9" id="KW-0028">Amino-acid biosynthesis</keyword>
<evidence type="ECO:0000256" key="3">
    <source>
        <dbReference type="ARBA" id="ARBA00022676"/>
    </source>
</evidence>
<dbReference type="Gene3D" id="1.20.970.10">
    <property type="entry name" value="Transferase, Pyrimidine Nucleoside Phosphorylase, Chain C"/>
    <property type="match status" value="1"/>
</dbReference>
<feature type="binding site" evidence="9">
    <location>
        <position position="79"/>
    </location>
    <ligand>
        <name>anthranilate</name>
        <dbReference type="ChEBI" id="CHEBI:16567"/>
        <label>1</label>
    </ligand>
</feature>
<reference evidence="12 13" key="1">
    <citation type="submission" date="2018-02" db="EMBL/GenBank/DDBJ databases">
        <title>Jeotgalibacillus proteolyticum sp. nov. a protease producing bacterium isolated from ocean sediments of Laizhou Bay.</title>
        <authorList>
            <person name="Li Y."/>
        </authorList>
    </citation>
    <scope>NUCLEOTIDE SEQUENCE [LARGE SCALE GENOMIC DNA]</scope>
    <source>
        <strain evidence="12 13">22-7</strain>
    </source>
</reference>
<dbReference type="EMBL" id="PREZ01000001">
    <property type="protein sequence ID" value="PPA71819.1"/>
    <property type="molecule type" value="Genomic_DNA"/>
</dbReference>
<dbReference type="InterPro" id="IPR035902">
    <property type="entry name" value="Nuc_phospho_transferase"/>
</dbReference>
<accession>A0A2S5GFQ6</accession>
<comment type="caution">
    <text evidence="9">Lacks conserved residue(s) required for the propagation of feature annotation.</text>
</comment>
<dbReference type="Gene3D" id="3.40.1030.10">
    <property type="entry name" value="Nucleoside phosphorylase/phosphoribosyltransferase catalytic domain"/>
    <property type="match status" value="1"/>
</dbReference>
<dbReference type="OrthoDB" id="9806430at2"/>
<comment type="similarity">
    <text evidence="9">Belongs to the anthranilate phosphoribosyltransferase family.</text>
</comment>
<comment type="subunit">
    <text evidence="9">Homodimer.</text>
</comment>
<feature type="binding site" evidence="9">
    <location>
        <position position="91"/>
    </location>
    <ligand>
        <name>Mg(2+)</name>
        <dbReference type="ChEBI" id="CHEBI:18420"/>
        <label>1</label>
    </ligand>
</feature>
<proteinExistence type="inferred from homology"/>
<comment type="similarity">
    <text evidence="8">In the C-terminal section; belongs to the anthranilate phosphoribosyltransferase family.</text>
</comment>
<evidence type="ECO:0000256" key="8">
    <source>
        <dbReference type="ARBA" id="ARBA00061188"/>
    </source>
</evidence>
<comment type="cofactor">
    <cofactor evidence="9">
        <name>Mg(2+)</name>
        <dbReference type="ChEBI" id="CHEBI:18420"/>
    </cofactor>
    <text evidence="9">Binds 2 magnesium ions per monomer.</text>
</comment>
<feature type="binding site" evidence="9">
    <location>
        <begin position="89"/>
        <end position="92"/>
    </location>
    <ligand>
        <name>5-phospho-alpha-D-ribose 1-diphosphate</name>
        <dbReference type="ChEBI" id="CHEBI:58017"/>
    </ligand>
</feature>
<evidence type="ECO:0000256" key="4">
    <source>
        <dbReference type="ARBA" id="ARBA00022679"/>
    </source>
</evidence>
<dbReference type="SUPFAM" id="SSF47648">
    <property type="entry name" value="Nucleoside phosphorylase/phosphoribosyltransferase N-terminal domain"/>
    <property type="match status" value="1"/>
</dbReference>
<dbReference type="InterPro" id="IPR000312">
    <property type="entry name" value="Glycosyl_Trfase_fam3"/>
</dbReference>
<dbReference type="AlphaFoldDB" id="A0A2S5GFQ6"/>
<comment type="function">
    <text evidence="9">Catalyzes the transfer of the phosphoribosyl group of 5-phosphorylribose-1-pyrophosphate (PRPP) to anthranilate to yield N-(5'-phosphoribosyl)-anthranilate (PRA).</text>
</comment>
<dbReference type="GO" id="GO:0000162">
    <property type="term" value="P:L-tryptophan biosynthetic process"/>
    <property type="evidence" value="ECO:0007669"/>
    <property type="project" value="UniProtKB-UniRule"/>
</dbReference>
<dbReference type="InterPro" id="IPR017459">
    <property type="entry name" value="Glycosyl_Trfase_fam3_N_dom"/>
</dbReference>
<keyword evidence="9" id="KW-0479">Metal-binding</keyword>
<feature type="binding site" evidence="9">
    <location>
        <position position="224"/>
    </location>
    <ligand>
        <name>Mg(2+)</name>
        <dbReference type="ChEBI" id="CHEBI:18420"/>
        <label>2</label>
    </ligand>
</feature>
<dbReference type="InterPro" id="IPR005940">
    <property type="entry name" value="Anthranilate_Pribosyl_Tfrase"/>
</dbReference>
<dbReference type="Pfam" id="PF02885">
    <property type="entry name" value="Glycos_trans_3N"/>
    <property type="match status" value="1"/>
</dbReference>
<evidence type="ECO:0000256" key="2">
    <source>
        <dbReference type="ARBA" id="ARBA00022605"/>
    </source>
</evidence>
<feature type="binding site" evidence="9">
    <location>
        <position position="110"/>
    </location>
    <ligand>
        <name>anthranilate</name>
        <dbReference type="ChEBI" id="CHEBI:16567"/>
        <label>1</label>
    </ligand>
</feature>
<feature type="binding site" evidence="9">
    <location>
        <position position="225"/>
    </location>
    <ligand>
        <name>Mg(2+)</name>
        <dbReference type="ChEBI" id="CHEBI:18420"/>
        <label>2</label>
    </ligand>
</feature>
<feature type="binding site" evidence="9">
    <location>
        <position position="79"/>
    </location>
    <ligand>
        <name>5-phospho-alpha-D-ribose 1-diphosphate</name>
        <dbReference type="ChEBI" id="CHEBI:58017"/>
    </ligand>
</feature>
<keyword evidence="4 9" id="KW-0808">Transferase</keyword>
<dbReference type="GO" id="GO:0004048">
    <property type="term" value="F:anthranilate phosphoribosyltransferase activity"/>
    <property type="evidence" value="ECO:0007669"/>
    <property type="project" value="UniProtKB-UniRule"/>
</dbReference>
<dbReference type="HAMAP" id="MF_00211">
    <property type="entry name" value="TrpD"/>
    <property type="match status" value="1"/>
</dbReference>
<dbReference type="EC" id="2.4.2.18" evidence="9"/>
<evidence type="ECO:0000259" key="11">
    <source>
        <dbReference type="Pfam" id="PF02885"/>
    </source>
</evidence>
<evidence type="ECO:0000256" key="6">
    <source>
        <dbReference type="ARBA" id="ARBA00023141"/>
    </source>
</evidence>
<dbReference type="Proteomes" id="UP000239047">
    <property type="component" value="Unassembled WGS sequence"/>
</dbReference>
<feature type="binding site" evidence="9">
    <location>
        <position position="87"/>
    </location>
    <ligand>
        <name>5-phospho-alpha-D-ribose 1-diphosphate</name>
        <dbReference type="ChEBI" id="CHEBI:58017"/>
    </ligand>
</feature>
<keyword evidence="5 9" id="KW-0822">Tryptophan biosynthesis</keyword>
<feature type="binding site" evidence="9">
    <location>
        <position position="225"/>
    </location>
    <ligand>
        <name>Mg(2+)</name>
        <dbReference type="ChEBI" id="CHEBI:18420"/>
        <label>1</label>
    </ligand>
</feature>
<organism evidence="12 13">
    <name type="scientific">Jeotgalibacillus proteolyticus</name>
    <dbReference type="NCBI Taxonomy" id="2082395"/>
    <lineage>
        <taxon>Bacteria</taxon>
        <taxon>Bacillati</taxon>
        <taxon>Bacillota</taxon>
        <taxon>Bacilli</taxon>
        <taxon>Bacillales</taxon>
        <taxon>Caryophanaceae</taxon>
        <taxon>Jeotgalibacillus</taxon>
    </lineage>
</organism>
<feature type="binding site" evidence="9">
    <location>
        <position position="165"/>
    </location>
    <ligand>
        <name>anthranilate</name>
        <dbReference type="ChEBI" id="CHEBI:16567"/>
        <label>2</label>
    </ligand>
</feature>
<dbReference type="PANTHER" id="PTHR43285">
    <property type="entry name" value="ANTHRANILATE PHOSPHORIBOSYLTRANSFERASE"/>
    <property type="match status" value="1"/>
</dbReference>
<evidence type="ECO:0000256" key="5">
    <source>
        <dbReference type="ARBA" id="ARBA00022822"/>
    </source>
</evidence>
<feature type="binding site" evidence="9">
    <location>
        <position position="119"/>
    </location>
    <ligand>
        <name>5-phospho-alpha-D-ribose 1-diphosphate</name>
        <dbReference type="ChEBI" id="CHEBI:58017"/>
    </ligand>
</feature>
<feature type="binding site" evidence="9">
    <location>
        <begin position="107"/>
        <end position="115"/>
    </location>
    <ligand>
        <name>5-phospho-alpha-D-ribose 1-diphosphate</name>
        <dbReference type="ChEBI" id="CHEBI:58017"/>
    </ligand>
</feature>
<dbReference type="NCBIfam" id="TIGR01245">
    <property type="entry name" value="trpD"/>
    <property type="match status" value="1"/>
</dbReference>
<sequence>MKKILQKVQSGVHLTESEMMTASEALFNEETDNGLIKEFLLALKEKGETADEIVGLVKVIRKHALQIDAPFENIMDNCGTGGDGSQSFNISTCSAFVIAGAGVPIAKHGNRSISSKTGSADVLEHLGVRLNFSQSEVSDLLAKNKIAFLFAPHVHPGIKKVMTARKELGVPTIFNLIGPLTNPVDLDTQIVGIYRREMLSTMAEALVRLGRKRGIVLSGAGHMDEASLEGENYLAVIDNGQINEITLKPEEVGLAPVSNEKIKGGDSIQNARILQSVLTGEKSVYRDTVLLNAGLALYAHGTASSMKEGIELAAKSIDSGSALERLNQLISFSKQKELA</sequence>
<evidence type="ECO:0000256" key="7">
    <source>
        <dbReference type="ARBA" id="ARBA00052328"/>
    </source>
</evidence>
<evidence type="ECO:0000256" key="1">
    <source>
        <dbReference type="ARBA" id="ARBA00004907"/>
    </source>
</evidence>
<evidence type="ECO:0000313" key="12">
    <source>
        <dbReference type="EMBL" id="PPA71819.1"/>
    </source>
</evidence>
<dbReference type="UniPathway" id="UPA00035">
    <property type="reaction ID" value="UER00041"/>
</dbReference>
<comment type="pathway">
    <text evidence="1 9">Amino-acid biosynthesis; L-tryptophan biosynthesis; L-tryptophan from chorismate: step 2/5.</text>
</comment>
<keyword evidence="9" id="KW-0460">Magnesium</keyword>
<comment type="catalytic activity">
    <reaction evidence="7 9">
        <text>N-(5-phospho-beta-D-ribosyl)anthranilate + diphosphate = 5-phospho-alpha-D-ribose 1-diphosphate + anthranilate</text>
        <dbReference type="Rhea" id="RHEA:11768"/>
        <dbReference type="ChEBI" id="CHEBI:16567"/>
        <dbReference type="ChEBI" id="CHEBI:18277"/>
        <dbReference type="ChEBI" id="CHEBI:33019"/>
        <dbReference type="ChEBI" id="CHEBI:58017"/>
        <dbReference type="EC" id="2.4.2.18"/>
    </reaction>
</comment>
<gene>
    <name evidence="9 12" type="primary">trpD</name>
    <name evidence="12" type="ORF">C4B60_00115</name>
</gene>
<dbReference type="PANTHER" id="PTHR43285:SF2">
    <property type="entry name" value="ANTHRANILATE PHOSPHORIBOSYLTRANSFERASE"/>
    <property type="match status" value="1"/>
</dbReference>
<comment type="caution">
    <text evidence="12">The sequence shown here is derived from an EMBL/GenBank/DDBJ whole genome shotgun (WGS) entry which is preliminary data.</text>
</comment>
<keyword evidence="3 9" id="KW-0328">Glycosyltransferase</keyword>